<proteinExistence type="predicted"/>
<sequence length="138" mass="14452">MGLITDDQLVFKSFSIADLDEMIAENHHNESIASGDISSSMAFNCFCGGIASALVDAATTVLAGATAGTVSGIITIPAMLALLEAERANIQNLVGRLENGGHHGISTTTYLRFDGWGTGGPSSGYPTYKAYKVRCSIY</sequence>
<dbReference type="STRING" id="119641.SAMN05421842_10379"/>
<dbReference type="Proteomes" id="UP000199263">
    <property type="component" value="Unassembled WGS sequence"/>
</dbReference>
<evidence type="ECO:0000313" key="2">
    <source>
        <dbReference type="Proteomes" id="UP000199263"/>
    </source>
</evidence>
<dbReference type="AlphaFoldDB" id="A0A1I1IZK8"/>
<accession>A0A1I1IZK8</accession>
<dbReference type="EMBL" id="FOMG01000003">
    <property type="protein sequence ID" value="SFC39818.1"/>
    <property type="molecule type" value="Genomic_DNA"/>
</dbReference>
<gene>
    <name evidence="1" type="ORF">SAMN05421842_10379</name>
</gene>
<protein>
    <submittedName>
        <fullName evidence="1">Uncharacterized protein</fullName>
    </submittedName>
</protein>
<organism evidence="1 2">
    <name type="scientific">Clostridium uliginosum</name>
    <dbReference type="NCBI Taxonomy" id="119641"/>
    <lineage>
        <taxon>Bacteria</taxon>
        <taxon>Bacillati</taxon>
        <taxon>Bacillota</taxon>
        <taxon>Clostridia</taxon>
        <taxon>Eubacteriales</taxon>
        <taxon>Clostridiaceae</taxon>
        <taxon>Clostridium</taxon>
    </lineage>
</organism>
<dbReference type="RefSeq" id="WP_090088725.1">
    <property type="nucleotide sequence ID" value="NZ_FOMG01000003.1"/>
</dbReference>
<name>A0A1I1IZK8_9CLOT</name>
<evidence type="ECO:0000313" key="1">
    <source>
        <dbReference type="EMBL" id="SFC39818.1"/>
    </source>
</evidence>
<reference evidence="1 2" key="1">
    <citation type="submission" date="2016-10" db="EMBL/GenBank/DDBJ databases">
        <authorList>
            <person name="de Groot N.N."/>
        </authorList>
    </citation>
    <scope>NUCLEOTIDE SEQUENCE [LARGE SCALE GENOMIC DNA]</scope>
    <source>
        <strain evidence="1 2">DSM 12992</strain>
    </source>
</reference>
<keyword evidence="2" id="KW-1185">Reference proteome</keyword>